<sequence length="207" mass="23819">MAILDILSDQLKYLIKEGKTKEKEFEEQLQNASLGVSSQLPTNSIPRTKCTELDNLYQEIFNSVTSGRLAVRNAQSPCEFDVVALQTLKGRTWLTDKLVVACLHLSDKLPFVRVGWCIPIHQDIQPEFPMQQPFERASLSIESWRKQAGQSQLVYFFPLNQHGNHFTLLEINEREGYIYHYNSMQGKSKDVEVYFNQDSFHSTTVNS</sequence>
<dbReference type="Proteomes" id="UP000240493">
    <property type="component" value="Unassembled WGS sequence"/>
</dbReference>
<dbReference type="OrthoDB" id="5084510at2759"/>
<proteinExistence type="predicted"/>
<evidence type="ECO:0008006" key="3">
    <source>
        <dbReference type="Google" id="ProtNLM"/>
    </source>
</evidence>
<dbReference type="AlphaFoldDB" id="A0A2T3ZG78"/>
<protein>
    <recommendedName>
        <fullName evidence="3">Ubiquitin-like protease family profile domain-containing protein</fullName>
    </recommendedName>
</protein>
<dbReference type="Gene3D" id="3.40.395.10">
    <property type="entry name" value="Adenoviral Proteinase, Chain A"/>
    <property type="match status" value="1"/>
</dbReference>
<organism evidence="1 2">
    <name type="scientific">Trichoderma asperellum (strain ATCC 204424 / CBS 433.97 / NBRC 101777)</name>
    <dbReference type="NCBI Taxonomy" id="1042311"/>
    <lineage>
        <taxon>Eukaryota</taxon>
        <taxon>Fungi</taxon>
        <taxon>Dikarya</taxon>
        <taxon>Ascomycota</taxon>
        <taxon>Pezizomycotina</taxon>
        <taxon>Sordariomycetes</taxon>
        <taxon>Hypocreomycetidae</taxon>
        <taxon>Hypocreales</taxon>
        <taxon>Hypocreaceae</taxon>
        <taxon>Trichoderma</taxon>
    </lineage>
</organism>
<keyword evidence="2" id="KW-1185">Reference proteome</keyword>
<name>A0A2T3ZG78_TRIA4</name>
<dbReference type="InterPro" id="IPR038765">
    <property type="entry name" value="Papain-like_cys_pep_sf"/>
</dbReference>
<evidence type="ECO:0000313" key="2">
    <source>
        <dbReference type="Proteomes" id="UP000240493"/>
    </source>
</evidence>
<dbReference type="EMBL" id="KZ679258">
    <property type="protein sequence ID" value="PTB43812.1"/>
    <property type="molecule type" value="Genomic_DNA"/>
</dbReference>
<dbReference type="SUPFAM" id="SSF54001">
    <property type="entry name" value="Cysteine proteinases"/>
    <property type="match status" value="1"/>
</dbReference>
<gene>
    <name evidence="1" type="ORF">M441DRAFT_43951</name>
</gene>
<evidence type="ECO:0000313" key="1">
    <source>
        <dbReference type="EMBL" id="PTB43812.1"/>
    </source>
</evidence>
<reference evidence="1 2" key="1">
    <citation type="submission" date="2016-07" db="EMBL/GenBank/DDBJ databases">
        <title>Multiple horizontal gene transfer events from other fungi enriched the ability of initially mycotrophic Trichoderma (Ascomycota) to feed on dead plant biomass.</title>
        <authorList>
            <consortium name="DOE Joint Genome Institute"/>
            <person name="Aerts A."/>
            <person name="Atanasova L."/>
            <person name="Chenthamara K."/>
            <person name="Zhang J."/>
            <person name="Grujic M."/>
            <person name="Henrissat B."/>
            <person name="Kuo A."/>
            <person name="Salamov A."/>
            <person name="Lipzen A."/>
            <person name="Labutti K."/>
            <person name="Barry K."/>
            <person name="Miao Y."/>
            <person name="Rahimi M.J."/>
            <person name="Shen Q."/>
            <person name="Grigoriev I.V."/>
            <person name="Kubicek C.P."/>
            <person name="Druzhinina I.S."/>
        </authorList>
    </citation>
    <scope>NUCLEOTIDE SEQUENCE [LARGE SCALE GENOMIC DNA]</scope>
    <source>
        <strain evidence="1 2">CBS 433.97</strain>
    </source>
</reference>
<accession>A0A2T3ZG78</accession>
<dbReference type="STRING" id="1042311.A0A2T3ZG78"/>